<proteinExistence type="predicted"/>
<keyword evidence="1 8" id="KW-0436">Ligase</keyword>
<evidence type="ECO:0000256" key="5">
    <source>
        <dbReference type="ARBA" id="ARBA00026121"/>
    </source>
</evidence>
<comment type="caution">
    <text evidence="8">The sequence shown here is derived from an EMBL/GenBank/DDBJ whole genome shotgun (WGS) entry which is preliminary data.</text>
</comment>
<accession>A0A8T0EX15</accession>
<name>A0A8T0EX15_ARGBR</name>
<dbReference type="PANTHER" id="PTHR43272">
    <property type="entry name" value="LONG-CHAIN-FATTY-ACID--COA LIGASE"/>
    <property type="match status" value="1"/>
</dbReference>
<organism evidence="8 9">
    <name type="scientific">Argiope bruennichi</name>
    <name type="common">Wasp spider</name>
    <name type="synonym">Aranea bruennichi</name>
    <dbReference type="NCBI Taxonomy" id="94029"/>
    <lineage>
        <taxon>Eukaryota</taxon>
        <taxon>Metazoa</taxon>
        <taxon>Ecdysozoa</taxon>
        <taxon>Arthropoda</taxon>
        <taxon>Chelicerata</taxon>
        <taxon>Arachnida</taxon>
        <taxon>Araneae</taxon>
        <taxon>Araneomorphae</taxon>
        <taxon>Entelegynae</taxon>
        <taxon>Araneoidea</taxon>
        <taxon>Araneidae</taxon>
        <taxon>Argiope</taxon>
    </lineage>
</organism>
<evidence type="ECO:0000256" key="3">
    <source>
        <dbReference type="ARBA" id="ARBA00022832"/>
    </source>
</evidence>
<evidence type="ECO:0000313" key="9">
    <source>
        <dbReference type="Proteomes" id="UP000807504"/>
    </source>
</evidence>
<evidence type="ECO:0000259" key="7">
    <source>
        <dbReference type="Pfam" id="PF00501"/>
    </source>
</evidence>
<keyword evidence="2" id="KW-0547">Nucleotide-binding</keyword>
<dbReference type="GO" id="GO:0016020">
    <property type="term" value="C:membrane"/>
    <property type="evidence" value="ECO:0007669"/>
    <property type="project" value="TreeGrafter"/>
</dbReference>
<dbReference type="InterPro" id="IPR042099">
    <property type="entry name" value="ANL_N_sf"/>
</dbReference>
<dbReference type="SUPFAM" id="SSF56801">
    <property type="entry name" value="Acetyl-CoA synthetase-like"/>
    <property type="match status" value="1"/>
</dbReference>
<evidence type="ECO:0000256" key="6">
    <source>
        <dbReference type="SAM" id="MobiDB-lite"/>
    </source>
</evidence>
<gene>
    <name evidence="8" type="ORF">HNY73_012546</name>
</gene>
<keyword evidence="9" id="KW-1185">Reference proteome</keyword>
<keyword evidence="4" id="KW-0067">ATP-binding</keyword>
<dbReference type="AlphaFoldDB" id="A0A8T0EX15"/>
<keyword evidence="3" id="KW-0443">Lipid metabolism</keyword>
<dbReference type="GO" id="GO:0005524">
    <property type="term" value="F:ATP binding"/>
    <property type="evidence" value="ECO:0007669"/>
    <property type="project" value="UniProtKB-KW"/>
</dbReference>
<dbReference type="EMBL" id="JABXBU010001863">
    <property type="protein sequence ID" value="KAF8782234.1"/>
    <property type="molecule type" value="Genomic_DNA"/>
</dbReference>
<evidence type="ECO:0000313" key="8">
    <source>
        <dbReference type="EMBL" id="KAF8782234.1"/>
    </source>
</evidence>
<dbReference type="InterPro" id="IPR000873">
    <property type="entry name" value="AMP-dep_synth/lig_dom"/>
</dbReference>
<evidence type="ECO:0000256" key="2">
    <source>
        <dbReference type="ARBA" id="ARBA00022741"/>
    </source>
</evidence>
<dbReference type="Proteomes" id="UP000807504">
    <property type="component" value="Unassembled WGS sequence"/>
</dbReference>
<dbReference type="InterPro" id="IPR020845">
    <property type="entry name" value="AMP-binding_CS"/>
</dbReference>
<dbReference type="GO" id="GO:0005783">
    <property type="term" value="C:endoplasmic reticulum"/>
    <property type="evidence" value="ECO:0007669"/>
    <property type="project" value="TreeGrafter"/>
</dbReference>
<evidence type="ECO:0000256" key="1">
    <source>
        <dbReference type="ARBA" id="ARBA00022598"/>
    </source>
</evidence>
<sequence length="641" mass="72261">MPDSPTYNPDSEAEEQESIEIPNSEGARKSKLGTLGETICFPYEDLKTTWDAVFRGHKLSGNGQCFGWRNFKSSYHWITYEEFIRKAEKFASGLIKIGLNPCSSSNIGIYAQNGMEWVVAQYGVWRNSSVVVPLYDTLGPDACTIIIKQAEIKIVICDNENKVRNLIKRRKETPSLKHIITTIVLDQEINKLAAENDIRLHTFKEIENLGEKCCTTSLLPQSSDVAMICYTSGTTGLPKGALITHENLISVCCALNLYLGKSAITKEDTTISYLPPAHIFCQFIHVLFLMVGARIGFFSGDISQLLDDTRILQPTVITAVPRLLNKWYDKAQCLLQSKLNIRVHDENFLLEDEERSVYKPFLDNLGENLRLIITGAAPIYSNVVEFYIKFVGCKVLELYGQTECAGPCTGILLDSTYDGCAGAPIPCCMIKLVDVPDMDFFSRNSKGEVCVKGPCVFKGYLKDPEKTAEAVDKDGWLHVGDIGMWLPNGTLKIIDRKKNILKLAQGLYVAPEKIESIYSLSQFVSQVYVHGESLKSFLVAIVIPDKEIVMPWCKENLKCDTWNEICNHPTMKKLILEDMLRLGKEAGLNSFEQVKVIYCHPEVLTFEAGFLTPTLKMKRDFCRKYFAKEIETLYSNYNEYI</sequence>
<dbReference type="EC" id="6.2.1.3" evidence="5"/>
<dbReference type="PANTHER" id="PTHR43272:SF33">
    <property type="entry name" value="AMP-BINDING DOMAIN-CONTAINING PROTEIN-RELATED"/>
    <property type="match status" value="1"/>
</dbReference>
<dbReference type="GO" id="GO:0004467">
    <property type="term" value="F:long-chain fatty acid-CoA ligase activity"/>
    <property type="evidence" value="ECO:0007669"/>
    <property type="project" value="UniProtKB-EC"/>
</dbReference>
<feature type="region of interest" description="Disordered" evidence="6">
    <location>
        <begin position="1"/>
        <end position="26"/>
    </location>
</feature>
<keyword evidence="3" id="KW-0276">Fatty acid metabolism</keyword>
<reference evidence="8" key="2">
    <citation type="submission" date="2020-06" db="EMBL/GenBank/DDBJ databases">
        <authorList>
            <person name="Sheffer M."/>
        </authorList>
    </citation>
    <scope>NUCLEOTIDE SEQUENCE</scope>
</reference>
<feature type="domain" description="AMP-dependent synthetase/ligase" evidence="7">
    <location>
        <begin position="72"/>
        <end position="461"/>
    </location>
</feature>
<dbReference type="Pfam" id="PF00501">
    <property type="entry name" value="AMP-binding"/>
    <property type="match status" value="1"/>
</dbReference>
<evidence type="ECO:0000256" key="4">
    <source>
        <dbReference type="ARBA" id="ARBA00022840"/>
    </source>
</evidence>
<protein>
    <recommendedName>
        <fullName evidence="5">long-chain-fatty-acid--CoA ligase</fullName>
        <ecNumber evidence="5">6.2.1.3</ecNumber>
    </recommendedName>
</protein>
<dbReference type="PROSITE" id="PS00455">
    <property type="entry name" value="AMP_BINDING"/>
    <property type="match status" value="1"/>
</dbReference>
<reference evidence="8" key="1">
    <citation type="journal article" date="2020" name="bioRxiv">
        <title>Chromosome-level reference genome of the European wasp spider Argiope bruennichi: a resource for studies on range expansion and evolutionary adaptation.</title>
        <authorList>
            <person name="Sheffer M.M."/>
            <person name="Hoppe A."/>
            <person name="Krehenwinkel H."/>
            <person name="Uhl G."/>
            <person name="Kuss A.W."/>
            <person name="Jensen L."/>
            <person name="Jensen C."/>
            <person name="Gillespie R.G."/>
            <person name="Hoff K.J."/>
            <person name="Prost S."/>
        </authorList>
    </citation>
    <scope>NUCLEOTIDE SEQUENCE</scope>
</reference>
<dbReference type="Gene3D" id="3.40.50.12780">
    <property type="entry name" value="N-terminal domain of ligase-like"/>
    <property type="match status" value="1"/>
</dbReference>